<comment type="caution">
    <text evidence="1">The sequence shown here is derived from an EMBL/GenBank/DDBJ whole genome shotgun (WGS) entry which is preliminary data.</text>
</comment>
<name>A0A3M7QS14_BRAPC</name>
<dbReference type="EMBL" id="REGN01005255">
    <property type="protein sequence ID" value="RNA14112.1"/>
    <property type="molecule type" value="Genomic_DNA"/>
</dbReference>
<evidence type="ECO:0000313" key="1">
    <source>
        <dbReference type="EMBL" id="RNA14112.1"/>
    </source>
</evidence>
<reference evidence="1 2" key="1">
    <citation type="journal article" date="2018" name="Sci. Rep.">
        <title>Genomic signatures of local adaptation to the degree of environmental predictability in rotifers.</title>
        <authorList>
            <person name="Franch-Gras L."/>
            <person name="Hahn C."/>
            <person name="Garcia-Roger E.M."/>
            <person name="Carmona M.J."/>
            <person name="Serra M."/>
            <person name="Gomez A."/>
        </authorList>
    </citation>
    <scope>NUCLEOTIDE SEQUENCE [LARGE SCALE GENOMIC DNA]</scope>
    <source>
        <strain evidence="1">HYR1</strain>
    </source>
</reference>
<proteinExistence type="predicted"/>
<dbReference type="OrthoDB" id="10166132at2759"/>
<organism evidence="1 2">
    <name type="scientific">Brachionus plicatilis</name>
    <name type="common">Marine rotifer</name>
    <name type="synonym">Brachionus muelleri</name>
    <dbReference type="NCBI Taxonomy" id="10195"/>
    <lineage>
        <taxon>Eukaryota</taxon>
        <taxon>Metazoa</taxon>
        <taxon>Spiralia</taxon>
        <taxon>Gnathifera</taxon>
        <taxon>Rotifera</taxon>
        <taxon>Eurotatoria</taxon>
        <taxon>Monogononta</taxon>
        <taxon>Pseudotrocha</taxon>
        <taxon>Ploima</taxon>
        <taxon>Brachionidae</taxon>
        <taxon>Brachionus</taxon>
    </lineage>
</organism>
<dbReference type="Proteomes" id="UP000276133">
    <property type="component" value="Unassembled WGS sequence"/>
</dbReference>
<gene>
    <name evidence="1" type="ORF">BpHYR1_052517</name>
</gene>
<dbReference type="AlphaFoldDB" id="A0A3M7QS14"/>
<keyword evidence="2" id="KW-1185">Reference proteome</keyword>
<protein>
    <submittedName>
        <fullName evidence="1">Uncharacterized protein</fullName>
    </submittedName>
</protein>
<accession>A0A3M7QS14</accession>
<sequence length="388" mass="45269">MARSKTCNGFIMFCKDGNCEFDENPIENFKWLRTVLTTGYYCRLQKTKINNKNKIFNEICNAENLECNLGDSILIWNREIVNSCPYRLFSSLKLNLPYDNILSNPSGNQMFKVIKILFECILNIYETSEGLFLTYNKSNLTLLSESENAVYDLLLADSDSIELKTFTMIDKIKEEICNYKLSTIKAFREHEDRFNILYTGLGSLVLYTRDGIIFAPNCSKISSININSYSDCSLDPQIEYSENDKVVKGYLTKNNIIRKDNTFNLNSFTINSLDSELDKLTFGHDSSINTFNLIDYEKNFYFSKNKKFASKEENKWILDEWKKLTFNQKVILIKQKYPNLSIDNVKSHINLTNIMVNDAEDFIKKNDKYKQLRKLIREQEANEDSIHD</sequence>
<evidence type="ECO:0000313" key="2">
    <source>
        <dbReference type="Proteomes" id="UP000276133"/>
    </source>
</evidence>